<name>A0A6H1Z8S4_9ZZZZ</name>
<sequence length="152" mass="17082">MAFTKTPRTLEFDNQVLTLSQWSEALGIPLITIRKRLARELPTSEVLQVKQDPPQDPNRSILVTHNGVSCPIRQHAMQAGLDPDMVFLRLQRGADLTEALSRPTRDYNRKLSYAGQDLTISQWAHRLGISASCIYQRISSGKTIPEALKEEG</sequence>
<reference evidence="1" key="1">
    <citation type="submission" date="2020-03" db="EMBL/GenBank/DDBJ databases">
        <title>The deep terrestrial virosphere.</title>
        <authorList>
            <person name="Holmfeldt K."/>
            <person name="Nilsson E."/>
            <person name="Simone D."/>
            <person name="Lopez-Fernandez M."/>
            <person name="Wu X."/>
            <person name="de Brujin I."/>
            <person name="Lundin D."/>
            <person name="Andersson A."/>
            <person name="Bertilsson S."/>
            <person name="Dopson M."/>
        </authorList>
    </citation>
    <scope>NUCLEOTIDE SEQUENCE</scope>
    <source>
        <strain evidence="1">TM448A00064</strain>
        <strain evidence="2">TM448B00061</strain>
    </source>
</reference>
<dbReference type="EMBL" id="MT144588">
    <property type="protein sequence ID" value="QJH93522.1"/>
    <property type="molecule type" value="Genomic_DNA"/>
</dbReference>
<proteinExistence type="predicted"/>
<dbReference type="EMBL" id="MT143971">
    <property type="protein sequence ID" value="QJA43954.1"/>
    <property type="molecule type" value="Genomic_DNA"/>
</dbReference>
<dbReference type="AlphaFoldDB" id="A0A6H1Z8S4"/>
<organism evidence="1">
    <name type="scientific">viral metagenome</name>
    <dbReference type="NCBI Taxonomy" id="1070528"/>
    <lineage>
        <taxon>unclassified sequences</taxon>
        <taxon>metagenomes</taxon>
        <taxon>organismal metagenomes</taxon>
    </lineage>
</organism>
<gene>
    <name evidence="1" type="ORF">TM448A00064_0133</name>
    <name evidence="2" type="ORF">TM448B00061_0142</name>
</gene>
<protein>
    <submittedName>
        <fullName evidence="1">Putative sigma-70 region domain containing protein</fullName>
    </submittedName>
</protein>
<evidence type="ECO:0000313" key="1">
    <source>
        <dbReference type="EMBL" id="QJA43954.1"/>
    </source>
</evidence>
<accession>A0A6H1Z8S4</accession>
<evidence type="ECO:0000313" key="2">
    <source>
        <dbReference type="EMBL" id="QJH93522.1"/>
    </source>
</evidence>